<dbReference type="InterPro" id="IPR033756">
    <property type="entry name" value="YlxH/NBP35"/>
</dbReference>
<name>A0ABW5BM41_9PROT</name>
<evidence type="ECO:0000256" key="2">
    <source>
        <dbReference type="ARBA" id="ARBA00022840"/>
    </source>
</evidence>
<keyword evidence="1" id="KW-0547">Nucleotide-binding</keyword>
<keyword evidence="2" id="KW-0067">ATP-binding</keyword>
<dbReference type="RefSeq" id="WP_380253671.1">
    <property type="nucleotide sequence ID" value="NZ_JBHUII010000011.1"/>
</dbReference>
<accession>A0ABW5BM41</accession>
<organism evidence="3 4">
    <name type="scientific">Kiloniella antarctica</name>
    <dbReference type="NCBI Taxonomy" id="1550907"/>
    <lineage>
        <taxon>Bacteria</taxon>
        <taxon>Pseudomonadati</taxon>
        <taxon>Pseudomonadota</taxon>
        <taxon>Alphaproteobacteria</taxon>
        <taxon>Rhodospirillales</taxon>
        <taxon>Kiloniellaceae</taxon>
        <taxon>Kiloniella</taxon>
    </lineage>
</organism>
<evidence type="ECO:0000256" key="1">
    <source>
        <dbReference type="ARBA" id="ARBA00022741"/>
    </source>
</evidence>
<dbReference type="SUPFAM" id="SSF52540">
    <property type="entry name" value="P-loop containing nucleoside triphosphate hydrolases"/>
    <property type="match status" value="1"/>
</dbReference>
<dbReference type="InterPro" id="IPR050625">
    <property type="entry name" value="ParA/MinD_ATPase"/>
</dbReference>
<evidence type="ECO:0000313" key="3">
    <source>
        <dbReference type="EMBL" id="MFD2207238.1"/>
    </source>
</evidence>
<proteinExistence type="predicted"/>
<dbReference type="InterPro" id="IPR027417">
    <property type="entry name" value="P-loop_NTPase"/>
</dbReference>
<dbReference type="PANTHER" id="PTHR43384:SF6">
    <property type="entry name" value="SEPTUM SITE-DETERMINING PROTEIN MIND HOMOLOG, CHLOROPLASTIC"/>
    <property type="match status" value="1"/>
</dbReference>
<dbReference type="EMBL" id="JBHUII010000011">
    <property type="protein sequence ID" value="MFD2207238.1"/>
    <property type="molecule type" value="Genomic_DNA"/>
</dbReference>
<gene>
    <name evidence="3" type="ORF">ACFSKO_16540</name>
</gene>
<comment type="caution">
    <text evidence="3">The sequence shown here is derived from an EMBL/GenBank/DDBJ whole genome shotgun (WGS) entry which is preliminary data.</text>
</comment>
<dbReference type="Gene3D" id="3.40.50.300">
    <property type="entry name" value="P-loop containing nucleotide triphosphate hydrolases"/>
    <property type="match status" value="1"/>
</dbReference>
<dbReference type="SUPFAM" id="SSF52172">
    <property type="entry name" value="CheY-like"/>
    <property type="match status" value="1"/>
</dbReference>
<dbReference type="Pfam" id="PF10609">
    <property type="entry name" value="ParA"/>
    <property type="match status" value="1"/>
</dbReference>
<dbReference type="InterPro" id="IPR011006">
    <property type="entry name" value="CheY-like_superfamily"/>
</dbReference>
<dbReference type="Proteomes" id="UP001597294">
    <property type="component" value="Unassembled WGS sequence"/>
</dbReference>
<protein>
    <submittedName>
        <fullName evidence="3">P-loop NTPase</fullName>
    </submittedName>
</protein>
<sequence length="417" mass="44926">MPTNNVDDIFGDLDSDLDSAPVMVGFVSDGQTHDVALSVAKQLGLPAEVRDGGCHDAMSYLIENSPPSYLIIDIGSDELSAATSIFSLITALPEKTKAIAVGSVNDIGFYREMIEIGVSDYLLKPLTEKVLLAAIHKADKEDEILFNSNEPILDTYNNKIVVIGARGGIGTSTIAVNLGWIFAEEQSIRTALLDMDIEFGTIALALDVEPTRGLREALENPERLDSLFISSTTAKLSNNLAVMATEENLSDDVIFTHDGIAILMESLAREYQQLIVDAPRSAVKLRKSILSEAGTIVLVTDYSLPSLRDTIRTHSAIKTINSECKIHIVANKTGGQHTAMSPGEFEKALGIKVTANIPEDNKLAIRAANNGKPVVALETKSKMSKALFALANELIPEDDPSTSIGKKAPWLKIIGIK</sequence>
<dbReference type="Gene3D" id="3.40.50.2300">
    <property type="match status" value="1"/>
</dbReference>
<keyword evidence="4" id="KW-1185">Reference proteome</keyword>
<evidence type="ECO:0000313" key="4">
    <source>
        <dbReference type="Proteomes" id="UP001597294"/>
    </source>
</evidence>
<reference evidence="4" key="1">
    <citation type="journal article" date="2019" name="Int. J. Syst. Evol. Microbiol.">
        <title>The Global Catalogue of Microorganisms (GCM) 10K type strain sequencing project: providing services to taxonomists for standard genome sequencing and annotation.</title>
        <authorList>
            <consortium name="The Broad Institute Genomics Platform"/>
            <consortium name="The Broad Institute Genome Sequencing Center for Infectious Disease"/>
            <person name="Wu L."/>
            <person name="Ma J."/>
        </authorList>
    </citation>
    <scope>NUCLEOTIDE SEQUENCE [LARGE SCALE GENOMIC DNA]</scope>
    <source>
        <strain evidence="4">CGMCC 4.7192</strain>
    </source>
</reference>
<dbReference type="PANTHER" id="PTHR43384">
    <property type="entry name" value="SEPTUM SITE-DETERMINING PROTEIN MIND HOMOLOG, CHLOROPLASTIC-RELATED"/>
    <property type="match status" value="1"/>
</dbReference>